<feature type="chain" id="PRO_5046081809" evidence="1">
    <location>
        <begin position="23"/>
        <end position="166"/>
    </location>
</feature>
<dbReference type="Proteomes" id="UP001444146">
    <property type="component" value="Unassembled WGS sequence"/>
</dbReference>
<dbReference type="EMBL" id="JAYMYY010000002">
    <property type="protein sequence ID" value="MEO3990393.1"/>
    <property type="molecule type" value="Genomic_DNA"/>
</dbReference>
<dbReference type="InterPro" id="IPR036937">
    <property type="entry name" value="Adhesion_dom_fimbrial_sf"/>
</dbReference>
<evidence type="ECO:0000259" key="2">
    <source>
        <dbReference type="Pfam" id="PF00419"/>
    </source>
</evidence>
<dbReference type="Pfam" id="PF00419">
    <property type="entry name" value="Fimbrial"/>
    <property type="match status" value="1"/>
</dbReference>
<feature type="domain" description="Fimbrial-type adhesion" evidence="2">
    <location>
        <begin position="38"/>
        <end position="166"/>
    </location>
</feature>
<sequence length="166" mass="17215">MKKLLLSVLALSCLCASGQSLAVGGKTVNLTLHILVDGPSPCSVIGGDIDFGDVATTGIDGGTYVQPINYSLSCGASISNALRLQIQGTAVEINGESVLSTDVPGLGIRLQTRSNQKLLKPGTTDWLNFLYTDGEPALEAVLVKNSSTTLAAGEFSARATLVVDYQ</sequence>
<evidence type="ECO:0000313" key="4">
    <source>
        <dbReference type="Proteomes" id="UP001444146"/>
    </source>
</evidence>
<evidence type="ECO:0000313" key="3">
    <source>
        <dbReference type="EMBL" id="MEO3990393.1"/>
    </source>
</evidence>
<dbReference type="Gene3D" id="2.60.40.1090">
    <property type="entry name" value="Fimbrial-type adhesion domain"/>
    <property type="match status" value="1"/>
</dbReference>
<dbReference type="PANTHER" id="PTHR33420:SF34">
    <property type="entry name" value="MINOR FIMBRIAL SUBUNIT"/>
    <property type="match status" value="1"/>
</dbReference>
<dbReference type="InterPro" id="IPR008966">
    <property type="entry name" value="Adhesion_dom_sf"/>
</dbReference>
<gene>
    <name evidence="3" type="ORF">VSR74_11265</name>
</gene>
<dbReference type="InterPro" id="IPR050263">
    <property type="entry name" value="Bact_Fimbrial_Adh_Pro"/>
</dbReference>
<dbReference type="PANTHER" id="PTHR33420">
    <property type="entry name" value="FIMBRIAL SUBUNIT ELFA-RELATED"/>
    <property type="match status" value="1"/>
</dbReference>
<dbReference type="RefSeq" id="WP_347794813.1">
    <property type="nucleotide sequence ID" value="NZ_JAYMYY010000002.1"/>
</dbReference>
<evidence type="ECO:0000256" key="1">
    <source>
        <dbReference type="SAM" id="SignalP"/>
    </source>
</evidence>
<accession>A0ABV0HJD9</accession>
<keyword evidence="4" id="KW-1185">Reference proteome</keyword>
<feature type="signal peptide" evidence="1">
    <location>
        <begin position="1"/>
        <end position="22"/>
    </location>
</feature>
<proteinExistence type="predicted"/>
<organism evidence="3 4">
    <name type="scientific">Pseudocitrobacter cyperus</name>
    <dbReference type="NCBI Taxonomy" id="3112843"/>
    <lineage>
        <taxon>Bacteria</taxon>
        <taxon>Pseudomonadati</taxon>
        <taxon>Pseudomonadota</taxon>
        <taxon>Gammaproteobacteria</taxon>
        <taxon>Enterobacterales</taxon>
        <taxon>Enterobacteriaceae</taxon>
        <taxon>Pseudocitrobacter</taxon>
    </lineage>
</organism>
<dbReference type="SUPFAM" id="SSF49401">
    <property type="entry name" value="Bacterial adhesins"/>
    <property type="match status" value="1"/>
</dbReference>
<keyword evidence="1" id="KW-0732">Signal</keyword>
<protein>
    <submittedName>
        <fullName evidence="3">Fimbrial protein</fullName>
    </submittedName>
</protein>
<dbReference type="InterPro" id="IPR000259">
    <property type="entry name" value="Adhesion_dom_fimbrial"/>
</dbReference>
<reference evidence="3 4" key="1">
    <citation type="submission" date="2024-01" db="EMBL/GenBank/DDBJ databases">
        <title>Pseudocitrobacter sp. Endophytic strain Cyp-38L.</title>
        <authorList>
            <person name="Amer M.A."/>
            <person name="Hamed S.M."/>
        </authorList>
    </citation>
    <scope>NUCLEOTIDE SEQUENCE [LARGE SCALE GENOMIC DNA]</scope>
    <source>
        <strain evidence="3 4">Cyp38S</strain>
    </source>
</reference>
<comment type="caution">
    <text evidence="3">The sequence shown here is derived from an EMBL/GenBank/DDBJ whole genome shotgun (WGS) entry which is preliminary data.</text>
</comment>
<name>A0ABV0HJD9_9ENTR</name>